<dbReference type="Proteomes" id="UP000517916">
    <property type="component" value="Unassembled WGS sequence"/>
</dbReference>
<dbReference type="InterPro" id="IPR023393">
    <property type="entry name" value="START-like_dom_sf"/>
</dbReference>
<dbReference type="SUPFAM" id="SSF55961">
    <property type="entry name" value="Bet v1-like"/>
    <property type="match status" value="1"/>
</dbReference>
<proteinExistence type="predicted"/>
<protein>
    <submittedName>
        <fullName evidence="1">Uncharacterized protein YndB with AHSA1/START domain</fullName>
    </submittedName>
</protein>
<sequence length="150" mass="16477">MSAAVEIAAPAERVYELVSEVTGQHRFTAECSGSQWLGGATGPSVGARFRGSNRHGGRRWSTTARVLHAEPGRRFGYLVSSLGMALAEWEYLIEPTGSGCRVEERTVDRRNALFRAVIGPLATGVRDRAAHNRRNIVETLRKLKELAEQS</sequence>
<dbReference type="InterPro" id="IPR019587">
    <property type="entry name" value="Polyketide_cyclase/dehydratase"/>
</dbReference>
<dbReference type="Gene3D" id="3.30.530.20">
    <property type="match status" value="1"/>
</dbReference>
<evidence type="ECO:0000313" key="1">
    <source>
        <dbReference type="EMBL" id="MBA8930964.1"/>
    </source>
</evidence>
<dbReference type="CDD" id="cd07812">
    <property type="entry name" value="SRPBCC"/>
    <property type="match status" value="1"/>
</dbReference>
<evidence type="ECO:0000313" key="2">
    <source>
        <dbReference type="Proteomes" id="UP000517916"/>
    </source>
</evidence>
<organism evidence="1 2">
    <name type="scientific">Kutzneria viridogrisea</name>
    <dbReference type="NCBI Taxonomy" id="47990"/>
    <lineage>
        <taxon>Bacteria</taxon>
        <taxon>Bacillati</taxon>
        <taxon>Actinomycetota</taxon>
        <taxon>Actinomycetes</taxon>
        <taxon>Pseudonocardiales</taxon>
        <taxon>Pseudonocardiaceae</taxon>
        <taxon>Kutzneria</taxon>
    </lineage>
</organism>
<accession>A0ABR6BVL6</accession>
<reference evidence="1 2" key="1">
    <citation type="submission" date="2020-08" db="EMBL/GenBank/DDBJ databases">
        <title>Genomic Encyclopedia of Archaeal and Bacterial Type Strains, Phase II (KMG-II): from individual species to whole genera.</title>
        <authorList>
            <person name="Goeker M."/>
        </authorList>
    </citation>
    <scope>NUCLEOTIDE SEQUENCE [LARGE SCALE GENOMIC DNA]</scope>
    <source>
        <strain evidence="1 2">DSM 43850</strain>
    </source>
</reference>
<dbReference type="Pfam" id="PF10604">
    <property type="entry name" value="Polyketide_cyc2"/>
    <property type="match status" value="1"/>
</dbReference>
<dbReference type="EMBL" id="JACJID010000008">
    <property type="protein sequence ID" value="MBA8930964.1"/>
    <property type="molecule type" value="Genomic_DNA"/>
</dbReference>
<keyword evidence="2" id="KW-1185">Reference proteome</keyword>
<name>A0ABR6BVL6_9PSEU</name>
<gene>
    <name evidence="1" type="ORF">BC739_008211</name>
</gene>
<dbReference type="RefSeq" id="WP_236650162.1">
    <property type="nucleotide sequence ID" value="NZ_BAAABQ010000087.1"/>
</dbReference>
<comment type="caution">
    <text evidence="1">The sequence shown here is derived from an EMBL/GenBank/DDBJ whole genome shotgun (WGS) entry which is preliminary data.</text>
</comment>